<dbReference type="AlphaFoldDB" id="A0A2K3NG81"/>
<dbReference type="STRING" id="57577.A0A2K3NG81"/>
<comment type="caution">
    <text evidence="3">The sequence shown here is derived from an EMBL/GenBank/DDBJ whole genome shotgun (WGS) entry which is preliminary data.</text>
</comment>
<evidence type="ECO:0000313" key="3">
    <source>
        <dbReference type="EMBL" id="PNY02045.1"/>
    </source>
</evidence>
<protein>
    <recommendedName>
        <fullName evidence="2">DUF659 domain-containing protein</fullName>
    </recommendedName>
</protein>
<reference evidence="3 4" key="2">
    <citation type="journal article" date="2017" name="Front. Plant Sci.">
        <title>Gene Classification and Mining of Molecular Markers Useful in Red Clover (Trifolium pratense) Breeding.</title>
        <authorList>
            <person name="Istvanek J."/>
            <person name="Dluhosova J."/>
            <person name="Dluhos P."/>
            <person name="Patkova L."/>
            <person name="Nedelnik J."/>
            <person name="Repkova J."/>
        </authorList>
    </citation>
    <scope>NUCLEOTIDE SEQUENCE [LARGE SCALE GENOMIC DNA]</scope>
    <source>
        <strain evidence="4">cv. Tatra</strain>
        <tissue evidence="3">Young leaves</tissue>
    </source>
</reference>
<dbReference type="InterPro" id="IPR012337">
    <property type="entry name" value="RNaseH-like_sf"/>
</dbReference>
<dbReference type="InterPro" id="IPR007021">
    <property type="entry name" value="DUF659"/>
</dbReference>
<feature type="compositionally biased region" description="Polar residues" evidence="1">
    <location>
        <begin position="25"/>
        <end position="35"/>
    </location>
</feature>
<proteinExistence type="predicted"/>
<feature type="domain" description="DUF659" evidence="2">
    <location>
        <begin position="114"/>
        <end position="194"/>
    </location>
</feature>
<gene>
    <name evidence="3" type="ORF">L195_g025349</name>
</gene>
<dbReference type="Proteomes" id="UP000236291">
    <property type="component" value="Unassembled WGS sequence"/>
</dbReference>
<evidence type="ECO:0000259" key="2">
    <source>
        <dbReference type="Pfam" id="PF04937"/>
    </source>
</evidence>
<name>A0A2K3NG81_TRIPR</name>
<dbReference type="EMBL" id="ASHM01020854">
    <property type="protein sequence ID" value="PNY02045.1"/>
    <property type="molecule type" value="Genomic_DNA"/>
</dbReference>
<feature type="compositionally biased region" description="Polar residues" evidence="1">
    <location>
        <begin position="48"/>
        <end position="67"/>
    </location>
</feature>
<sequence length="503" mass="57441">MKEHLAKKKGNVLICKDVPPDVCHQMNQSLEGNGNKNKDKELDDAYDDQSQPQTNEQVAPIQPSQMVPNSNLGKQKATYFAPRTTPGSQPTIKSAFASKEVVHKAKIAIARWFVKDAQMLCNLFSEVIEWVGYKNVVHVVMDNAANYVAAERKIHEKYDSIFWSPCAAHCLNLLLKDISRMPHVAELASKASKVTVFVYNHIVFLSWLRKREHWREIVRPGVTRFATTFITLKSLYDRKNDLQALMVDKHFTSHKLAKSTAGKMVSAIVLDSSFWSNCFMIAKIMAPIIKLLKIVDGDERPSMGYVYDGMQRVKNSIENMFRNRKTAYQPYTDIIMARWDKHLKRDLHAAAYFFNPVFQYGHDFNEKSRVTEAVIKLFEVKSLCPYASKAFQEMQMYRDRKGSFGKSSVVTLVANIQPGGKPNKIYYDPIDYESIDDIDFWVNEEAPPENSSRNNKGDDEFDTSDFVVEADNDVGGSNGEDVGIPNVNFDYGETNFDDYNDFY</sequence>
<reference evidence="3 4" key="1">
    <citation type="journal article" date="2014" name="Am. J. Bot.">
        <title>Genome assembly and annotation for red clover (Trifolium pratense; Fabaceae).</title>
        <authorList>
            <person name="Istvanek J."/>
            <person name="Jaros M."/>
            <person name="Krenek A."/>
            <person name="Repkova J."/>
        </authorList>
    </citation>
    <scope>NUCLEOTIDE SEQUENCE [LARGE SCALE GENOMIC DNA]</scope>
    <source>
        <strain evidence="4">cv. Tatra</strain>
        <tissue evidence="3">Young leaves</tissue>
    </source>
</reference>
<feature type="region of interest" description="Disordered" evidence="1">
    <location>
        <begin position="25"/>
        <end position="67"/>
    </location>
</feature>
<organism evidence="3 4">
    <name type="scientific">Trifolium pratense</name>
    <name type="common">Red clover</name>
    <dbReference type="NCBI Taxonomy" id="57577"/>
    <lineage>
        <taxon>Eukaryota</taxon>
        <taxon>Viridiplantae</taxon>
        <taxon>Streptophyta</taxon>
        <taxon>Embryophyta</taxon>
        <taxon>Tracheophyta</taxon>
        <taxon>Spermatophyta</taxon>
        <taxon>Magnoliopsida</taxon>
        <taxon>eudicotyledons</taxon>
        <taxon>Gunneridae</taxon>
        <taxon>Pentapetalae</taxon>
        <taxon>rosids</taxon>
        <taxon>fabids</taxon>
        <taxon>Fabales</taxon>
        <taxon>Fabaceae</taxon>
        <taxon>Papilionoideae</taxon>
        <taxon>50 kb inversion clade</taxon>
        <taxon>NPAAA clade</taxon>
        <taxon>Hologalegina</taxon>
        <taxon>IRL clade</taxon>
        <taxon>Trifolieae</taxon>
        <taxon>Trifolium</taxon>
    </lineage>
</organism>
<dbReference type="PANTHER" id="PTHR32166">
    <property type="entry name" value="OSJNBA0013A04.12 PROTEIN"/>
    <property type="match status" value="1"/>
</dbReference>
<evidence type="ECO:0000256" key="1">
    <source>
        <dbReference type="SAM" id="MobiDB-lite"/>
    </source>
</evidence>
<accession>A0A2K3NG81</accession>
<evidence type="ECO:0000313" key="4">
    <source>
        <dbReference type="Proteomes" id="UP000236291"/>
    </source>
</evidence>
<dbReference type="Pfam" id="PF04937">
    <property type="entry name" value="DUF659"/>
    <property type="match status" value="1"/>
</dbReference>
<dbReference type="SUPFAM" id="SSF53098">
    <property type="entry name" value="Ribonuclease H-like"/>
    <property type="match status" value="1"/>
</dbReference>
<dbReference type="PANTHER" id="PTHR32166:SF121">
    <property type="entry name" value="DUF659 DOMAIN-CONTAINING PROTEIN"/>
    <property type="match status" value="1"/>
</dbReference>